<organism evidence="2">
    <name type="scientific">Magallana gigas</name>
    <name type="common">Pacific oyster</name>
    <name type="synonym">Crassostrea gigas</name>
    <dbReference type="NCBI Taxonomy" id="29159"/>
    <lineage>
        <taxon>Eukaryota</taxon>
        <taxon>Metazoa</taxon>
        <taxon>Spiralia</taxon>
        <taxon>Lophotrochozoa</taxon>
        <taxon>Mollusca</taxon>
        <taxon>Bivalvia</taxon>
        <taxon>Autobranchia</taxon>
        <taxon>Pteriomorphia</taxon>
        <taxon>Ostreida</taxon>
        <taxon>Ostreoidea</taxon>
        <taxon>Ostreidae</taxon>
        <taxon>Magallana</taxon>
    </lineage>
</organism>
<sequence>MEYFNGANDEIYKRVQGIYYRKLDDTMLFRDPGKVDMGSMYMCGELLSNTLTTTAYRDFWTFGDQDPGSGDKSPRPSRGDGVRTHREKVLQDSVIVCCSTENCGPEGGYFTETPDSDDSMVGHTAFSRLDPATLKYIGWAPSDLDSQDHPGDIPEAVKNDQNYENLCRLSKVEFKKLTDQVRDVNMNLRNKFRTSAYQIFTTKDNIDPLYLALFVSFLQALANIHYVLQVISSQGTYNL</sequence>
<evidence type="ECO:0000313" key="2">
    <source>
        <dbReference type="EMBL" id="EKC17984.1"/>
    </source>
</evidence>
<accession>K1PGF1</accession>
<dbReference type="HOGENOM" id="CLU_1162130_0_0_1"/>
<reference evidence="2" key="1">
    <citation type="journal article" date="2012" name="Nature">
        <title>The oyster genome reveals stress adaptation and complexity of shell formation.</title>
        <authorList>
            <person name="Zhang G."/>
            <person name="Fang X."/>
            <person name="Guo X."/>
            <person name="Li L."/>
            <person name="Luo R."/>
            <person name="Xu F."/>
            <person name="Yang P."/>
            <person name="Zhang L."/>
            <person name="Wang X."/>
            <person name="Qi H."/>
            <person name="Xiong Z."/>
            <person name="Que H."/>
            <person name="Xie Y."/>
            <person name="Holland P.W."/>
            <person name="Paps J."/>
            <person name="Zhu Y."/>
            <person name="Wu F."/>
            <person name="Chen Y."/>
            <person name="Wang J."/>
            <person name="Peng C."/>
            <person name="Meng J."/>
            <person name="Yang L."/>
            <person name="Liu J."/>
            <person name="Wen B."/>
            <person name="Zhang N."/>
            <person name="Huang Z."/>
            <person name="Zhu Q."/>
            <person name="Feng Y."/>
            <person name="Mount A."/>
            <person name="Hedgecock D."/>
            <person name="Xu Z."/>
            <person name="Liu Y."/>
            <person name="Domazet-Loso T."/>
            <person name="Du Y."/>
            <person name="Sun X."/>
            <person name="Zhang S."/>
            <person name="Liu B."/>
            <person name="Cheng P."/>
            <person name="Jiang X."/>
            <person name="Li J."/>
            <person name="Fan D."/>
            <person name="Wang W."/>
            <person name="Fu W."/>
            <person name="Wang T."/>
            <person name="Wang B."/>
            <person name="Zhang J."/>
            <person name="Peng Z."/>
            <person name="Li Y."/>
            <person name="Li N."/>
            <person name="Wang J."/>
            <person name="Chen M."/>
            <person name="He Y."/>
            <person name="Tan F."/>
            <person name="Song X."/>
            <person name="Zheng Q."/>
            <person name="Huang R."/>
            <person name="Yang H."/>
            <person name="Du X."/>
            <person name="Chen L."/>
            <person name="Yang M."/>
            <person name="Gaffney P.M."/>
            <person name="Wang S."/>
            <person name="Luo L."/>
            <person name="She Z."/>
            <person name="Ming Y."/>
            <person name="Huang W."/>
            <person name="Zhang S."/>
            <person name="Huang B."/>
            <person name="Zhang Y."/>
            <person name="Qu T."/>
            <person name="Ni P."/>
            <person name="Miao G."/>
            <person name="Wang J."/>
            <person name="Wang Q."/>
            <person name="Steinberg C.E."/>
            <person name="Wang H."/>
            <person name="Li N."/>
            <person name="Qian L."/>
            <person name="Zhang G."/>
            <person name="Li Y."/>
            <person name="Yang H."/>
            <person name="Liu X."/>
            <person name="Wang J."/>
            <person name="Yin Y."/>
            <person name="Wang J."/>
        </authorList>
    </citation>
    <scope>NUCLEOTIDE SEQUENCE [LARGE SCALE GENOMIC DNA]</scope>
    <source>
        <strain evidence="2">05x7-T-G4-1.051#20</strain>
    </source>
</reference>
<dbReference type="EMBL" id="JH818965">
    <property type="protein sequence ID" value="EKC17984.1"/>
    <property type="molecule type" value="Genomic_DNA"/>
</dbReference>
<feature type="compositionally biased region" description="Basic and acidic residues" evidence="1">
    <location>
        <begin position="72"/>
        <end position="84"/>
    </location>
</feature>
<gene>
    <name evidence="2" type="ORF">CGI_10017725</name>
</gene>
<protein>
    <submittedName>
        <fullName evidence="2">Uncharacterized protein</fullName>
    </submittedName>
</protein>
<evidence type="ECO:0000256" key="1">
    <source>
        <dbReference type="SAM" id="MobiDB-lite"/>
    </source>
</evidence>
<feature type="region of interest" description="Disordered" evidence="1">
    <location>
        <begin position="63"/>
        <end position="84"/>
    </location>
</feature>
<name>K1PGF1_MAGGI</name>
<dbReference type="AlphaFoldDB" id="K1PGF1"/>
<dbReference type="InParanoid" id="K1PGF1"/>
<proteinExistence type="predicted"/>